<proteinExistence type="predicted"/>
<name>A0ABW7QET4_9MICO</name>
<gene>
    <name evidence="1" type="ORF">ACH3VR_16205</name>
</gene>
<dbReference type="Proteomes" id="UP001610861">
    <property type="component" value="Unassembled WGS sequence"/>
</dbReference>
<comment type="caution">
    <text evidence="1">The sequence shown here is derived from an EMBL/GenBank/DDBJ whole genome shotgun (WGS) entry which is preliminary data.</text>
</comment>
<dbReference type="RefSeq" id="WP_397557468.1">
    <property type="nucleotide sequence ID" value="NZ_JBIQWL010000006.1"/>
</dbReference>
<evidence type="ECO:0008006" key="3">
    <source>
        <dbReference type="Google" id="ProtNLM"/>
    </source>
</evidence>
<dbReference type="EMBL" id="JBIQWL010000006">
    <property type="protein sequence ID" value="MFH8251909.1"/>
    <property type="molecule type" value="Genomic_DNA"/>
</dbReference>
<protein>
    <recommendedName>
        <fullName evidence="3">AMMECR1 domain-containing protein</fullName>
    </recommendedName>
</protein>
<sequence length="210" mass="21987">MVLAGLVVALVTGCSTAPTAEELAGADAARAEGLRVLESVDIPLPSGVHQIAERRLDACGSTTSDRGGFDDRHIEGYSCAAVRRTVYAFDDATGSGRNDATDLPDDATATAAVAEIQNAFGLNLSPYAPTADGLVDIDGTRVRILALVRPAEEVDIDVLPLWHRNETVRDDDGPLKGAMDAAGVAASRVLQVTTTVYYFEVSRDTPDASG</sequence>
<evidence type="ECO:0000313" key="2">
    <source>
        <dbReference type="Proteomes" id="UP001610861"/>
    </source>
</evidence>
<keyword evidence="2" id="KW-1185">Reference proteome</keyword>
<accession>A0ABW7QET4</accession>
<evidence type="ECO:0000313" key="1">
    <source>
        <dbReference type="EMBL" id="MFH8251909.1"/>
    </source>
</evidence>
<organism evidence="1 2">
    <name type="scientific">Microbacterium alkaliflavum</name>
    <dbReference type="NCBI Taxonomy" id="3248839"/>
    <lineage>
        <taxon>Bacteria</taxon>
        <taxon>Bacillati</taxon>
        <taxon>Actinomycetota</taxon>
        <taxon>Actinomycetes</taxon>
        <taxon>Micrococcales</taxon>
        <taxon>Microbacteriaceae</taxon>
        <taxon>Microbacterium</taxon>
    </lineage>
</organism>
<reference evidence="1 2" key="1">
    <citation type="submission" date="2024-09" db="EMBL/GenBank/DDBJ databases">
        <authorList>
            <person name="Pan X."/>
        </authorList>
    </citation>
    <scope>NUCLEOTIDE SEQUENCE [LARGE SCALE GENOMIC DNA]</scope>
    <source>
        <strain evidence="1 2">B2969</strain>
    </source>
</reference>